<organism evidence="6 7">
    <name type="scientific">Pyrrhoderma noxium</name>
    <dbReference type="NCBI Taxonomy" id="2282107"/>
    <lineage>
        <taxon>Eukaryota</taxon>
        <taxon>Fungi</taxon>
        <taxon>Dikarya</taxon>
        <taxon>Basidiomycota</taxon>
        <taxon>Agaricomycotina</taxon>
        <taxon>Agaricomycetes</taxon>
        <taxon>Hymenochaetales</taxon>
        <taxon>Hymenochaetaceae</taxon>
        <taxon>Pyrrhoderma</taxon>
    </lineage>
</organism>
<evidence type="ECO:0000256" key="1">
    <source>
        <dbReference type="ARBA" id="ARBA00007119"/>
    </source>
</evidence>
<feature type="compositionally biased region" description="Basic and acidic residues" evidence="5">
    <location>
        <begin position="423"/>
        <end position="432"/>
    </location>
</feature>
<keyword evidence="4" id="KW-0349">Heme</keyword>
<gene>
    <name evidence="6" type="ORF">PNOK_0136400</name>
</gene>
<sequence length="469" mass="52750">MPGIQPTNTLLSNITSHDVSNFDIDSITGFMPLRQPISRLSEPWNAWEGILDEAIHSQLKLGDSKDLTEEDIQRNESWRKKAREIPVLPISELKSSEPLLRRAHLVLAWLMHFYINTLSPGAPIIIPRSISLPLLEVSNKLVLPPILTYSDDVLYNWKYKDTVKVGSSTLPTASNIIIQTTFTSTVSEEHFYLVPAYMELRGAAALTILSLIMDEVYVRDSIAISRISIYLQHVAHIVDELTVILMTMKEKCDPEVFYHQVRPWIKGQDSMDGGRRWKFEGVGEPGYEHLKHPTDDQLHGPSAGQSSLIHAIDIFLGINNHTTTSPESGVSQKGKENEGQSFLGMMQRYMPRHHREFLRHLSNNPRPLRTLVDEETSDGRNPELRATYNAAIGALRNLRDHHLRIVAMYIIGPSRRVTAGKRVTNESEGKDAEIDDDTSGEKGTGGTDAMVFLKGVRDRTAKAVLNQHS</sequence>
<comment type="caution">
    <text evidence="6">The sequence shown here is derived from an EMBL/GenBank/DDBJ whole genome shotgun (WGS) entry which is preliminary data.</text>
</comment>
<evidence type="ECO:0000313" key="6">
    <source>
        <dbReference type="EMBL" id="PAV24296.1"/>
    </source>
</evidence>
<reference evidence="6 7" key="1">
    <citation type="journal article" date="2017" name="Mol. Ecol.">
        <title>Comparative and population genomic landscape of Phellinus noxius: A hypervariable fungus causing root rot in trees.</title>
        <authorList>
            <person name="Chung C.L."/>
            <person name="Lee T.J."/>
            <person name="Akiba M."/>
            <person name="Lee H.H."/>
            <person name="Kuo T.H."/>
            <person name="Liu D."/>
            <person name="Ke H.M."/>
            <person name="Yokoi T."/>
            <person name="Roa M.B."/>
            <person name="Lu M.J."/>
            <person name="Chang Y.Y."/>
            <person name="Ann P.J."/>
            <person name="Tsai J.N."/>
            <person name="Chen C.Y."/>
            <person name="Tzean S.S."/>
            <person name="Ota Y."/>
            <person name="Hattori T."/>
            <person name="Sahashi N."/>
            <person name="Liou R.F."/>
            <person name="Kikuchi T."/>
            <person name="Tsai I.J."/>
        </authorList>
    </citation>
    <scope>NUCLEOTIDE SEQUENCE [LARGE SCALE GENOMIC DNA]</scope>
    <source>
        <strain evidence="6 7">FFPRI411160</strain>
    </source>
</reference>
<dbReference type="AlphaFoldDB" id="A0A286UXI1"/>
<keyword evidence="3 4" id="KW-0408">Iron</keyword>
<dbReference type="STRING" id="2282107.A0A286UXI1"/>
<dbReference type="InParanoid" id="A0A286UXI1"/>
<accession>A0A286UXI1</accession>
<dbReference type="GO" id="GO:0019441">
    <property type="term" value="P:L-tryptophan catabolic process to kynurenine"/>
    <property type="evidence" value="ECO:0007669"/>
    <property type="project" value="InterPro"/>
</dbReference>
<comment type="similarity">
    <text evidence="1">Belongs to the indoleamine 2,3-dioxygenase family.</text>
</comment>
<name>A0A286UXI1_9AGAM</name>
<dbReference type="OrthoDB" id="540174at2759"/>
<dbReference type="SUPFAM" id="SSF140959">
    <property type="entry name" value="Indolic compounds 2,3-dioxygenase-like"/>
    <property type="match status" value="1"/>
</dbReference>
<dbReference type="Gene3D" id="1.20.58.480">
    <property type="match status" value="1"/>
</dbReference>
<dbReference type="GO" id="GO:0020037">
    <property type="term" value="F:heme binding"/>
    <property type="evidence" value="ECO:0007669"/>
    <property type="project" value="InterPro"/>
</dbReference>
<evidence type="ECO:0000256" key="3">
    <source>
        <dbReference type="ARBA" id="ARBA00023004"/>
    </source>
</evidence>
<dbReference type="InterPro" id="IPR037217">
    <property type="entry name" value="Trp/Indoleamine_2_3_dOase-like"/>
</dbReference>
<keyword evidence="7" id="KW-1185">Reference proteome</keyword>
<dbReference type="GO" id="GO:0046872">
    <property type="term" value="F:metal ion binding"/>
    <property type="evidence" value="ECO:0007669"/>
    <property type="project" value="UniProtKB-KW"/>
</dbReference>
<evidence type="ECO:0000313" key="7">
    <source>
        <dbReference type="Proteomes" id="UP000217199"/>
    </source>
</evidence>
<evidence type="ECO:0000256" key="2">
    <source>
        <dbReference type="ARBA" id="ARBA00022723"/>
    </source>
</evidence>
<dbReference type="GO" id="GO:0005737">
    <property type="term" value="C:cytoplasm"/>
    <property type="evidence" value="ECO:0007669"/>
    <property type="project" value="TreeGrafter"/>
</dbReference>
<protein>
    <submittedName>
        <fullName evidence="6">Indoleamine 2,3-dioxygenase</fullName>
    </submittedName>
</protein>
<dbReference type="PANTHER" id="PTHR28657:SF5">
    <property type="entry name" value="INDOLEAMINE 2,3-DIOXYGENASE"/>
    <property type="match status" value="1"/>
</dbReference>
<dbReference type="EMBL" id="NBII01000001">
    <property type="protein sequence ID" value="PAV24296.1"/>
    <property type="molecule type" value="Genomic_DNA"/>
</dbReference>
<dbReference type="InterPro" id="IPR000898">
    <property type="entry name" value="Indolamine_dOase"/>
</dbReference>
<feature type="region of interest" description="Disordered" evidence="5">
    <location>
        <begin position="419"/>
        <end position="448"/>
    </location>
</feature>
<dbReference type="GO" id="GO:0033754">
    <property type="term" value="F:indoleamine 2,3-dioxygenase activity"/>
    <property type="evidence" value="ECO:0007669"/>
    <property type="project" value="TreeGrafter"/>
</dbReference>
<dbReference type="Proteomes" id="UP000217199">
    <property type="component" value="Unassembled WGS sequence"/>
</dbReference>
<evidence type="ECO:0000256" key="5">
    <source>
        <dbReference type="SAM" id="MobiDB-lite"/>
    </source>
</evidence>
<dbReference type="PANTHER" id="PTHR28657">
    <property type="entry name" value="INDOLEAMINE 2,3-DIOXYGENASE"/>
    <property type="match status" value="1"/>
</dbReference>
<keyword evidence="2 4" id="KW-0479">Metal-binding</keyword>
<dbReference type="Pfam" id="PF01231">
    <property type="entry name" value="IDO"/>
    <property type="match status" value="1"/>
</dbReference>
<evidence type="ECO:0000256" key="4">
    <source>
        <dbReference type="PIRSR" id="PIRSR600898-1"/>
    </source>
</evidence>
<dbReference type="GO" id="GO:0034354">
    <property type="term" value="P:'de novo' NAD+ biosynthetic process from L-tryptophan"/>
    <property type="evidence" value="ECO:0007669"/>
    <property type="project" value="TreeGrafter"/>
</dbReference>
<proteinExistence type="inferred from homology"/>
<feature type="binding site" description="proximal binding residue" evidence="4">
    <location>
        <position position="402"/>
    </location>
    <ligand>
        <name>heme b</name>
        <dbReference type="ChEBI" id="CHEBI:60344"/>
    </ligand>
    <ligandPart>
        <name>Fe</name>
        <dbReference type="ChEBI" id="CHEBI:18248"/>
    </ligandPart>
</feature>